<proteinExistence type="predicted"/>
<gene>
    <name evidence="3" type="ORF">N180_12175</name>
</gene>
<keyword evidence="4" id="KW-1185">Reference proteome</keyword>
<name>A0A081PM90_9SPHI</name>
<feature type="transmembrane region" description="Helical" evidence="1">
    <location>
        <begin position="38"/>
        <end position="56"/>
    </location>
</feature>
<feature type="transmembrane region" description="Helical" evidence="1">
    <location>
        <begin position="127"/>
        <end position="146"/>
    </location>
</feature>
<accession>A0A081PM90</accession>
<dbReference type="Pfam" id="PF09925">
    <property type="entry name" value="DUF2157"/>
    <property type="match status" value="1"/>
</dbReference>
<feature type="transmembrane region" description="Helical" evidence="1">
    <location>
        <begin position="214"/>
        <end position="235"/>
    </location>
</feature>
<organism evidence="3 4">
    <name type="scientific">Pedobacter antarcticus 4BY</name>
    <dbReference type="NCBI Taxonomy" id="1358423"/>
    <lineage>
        <taxon>Bacteria</taxon>
        <taxon>Pseudomonadati</taxon>
        <taxon>Bacteroidota</taxon>
        <taxon>Sphingobacteriia</taxon>
        <taxon>Sphingobacteriales</taxon>
        <taxon>Sphingobacteriaceae</taxon>
        <taxon>Pedobacter</taxon>
    </lineage>
</organism>
<feature type="transmembrane region" description="Helical" evidence="1">
    <location>
        <begin position="264"/>
        <end position="283"/>
    </location>
</feature>
<keyword evidence="1" id="KW-0472">Membrane</keyword>
<feature type="transmembrane region" description="Helical" evidence="1">
    <location>
        <begin position="153"/>
        <end position="174"/>
    </location>
</feature>
<feature type="transmembrane region" description="Helical" evidence="1">
    <location>
        <begin position="103"/>
        <end position="121"/>
    </location>
</feature>
<evidence type="ECO:0000259" key="2">
    <source>
        <dbReference type="Pfam" id="PF09925"/>
    </source>
</evidence>
<protein>
    <recommendedName>
        <fullName evidence="2">DUF2157 domain-containing protein</fullName>
    </recommendedName>
</protein>
<feature type="domain" description="DUF2157" evidence="2">
    <location>
        <begin position="6"/>
        <end position="152"/>
    </location>
</feature>
<evidence type="ECO:0000256" key="1">
    <source>
        <dbReference type="SAM" id="Phobius"/>
    </source>
</evidence>
<keyword evidence="1" id="KW-1133">Transmembrane helix</keyword>
<dbReference type="InterPro" id="IPR018677">
    <property type="entry name" value="DUF2157"/>
</dbReference>
<feature type="transmembrane region" description="Helical" evidence="1">
    <location>
        <begin position="62"/>
        <end position="83"/>
    </location>
</feature>
<comment type="caution">
    <text evidence="3">The sequence shown here is derived from an EMBL/GenBank/DDBJ whole genome shotgun (WGS) entry which is preliminary data.</text>
</comment>
<feature type="transmembrane region" description="Helical" evidence="1">
    <location>
        <begin position="295"/>
        <end position="314"/>
    </location>
</feature>
<dbReference type="OrthoDB" id="650263at2"/>
<dbReference type="Proteomes" id="UP000028007">
    <property type="component" value="Unassembled WGS sequence"/>
</dbReference>
<reference evidence="3 4" key="1">
    <citation type="journal article" date="1992" name="Int. J. Syst. Bacteriol.">
        <title>Sphingobacterium antarcticus sp. nov. a Psychrotrophic Bacterium from the Soils of Schirmacher Oasis, Antarctica.</title>
        <authorList>
            <person name="Shivaji S."/>
            <person name="Ray M.K."/>
            <person name="Rao N.S."/>
            <person name="Saiserr L."/>
            <person name="Jagannadham M.V."/>
            <person name="Kumar G.S."/>
            <person name="Reddy G."/>
            <person name="Bhargava P.M."/>
        </authorList>
    </citation>
    <scope>NUCLEOTIDE SEQUENCE [LARGE SCALE GENOMIC DNA]</scope>
    <source>
        <strain evidence="3 4">4BY</strain>
    </source>
</reference>
<dbReference type="EMBL" id="JNFF01000001">
    <property type="protein sequence ID" value="KEQ31813.1"/>
    <property type="molecule type" value="Genomic_DNA"/>
</dbReference>
<keyword evidence="1" id="KW-0812">Transmembrane</keyword>
<feature type="transmembrane region" description="Helical" evidence="1">
    <location>
        <begin position="241"/>
        <end position="257"/>
    </location>
</feature>
<dbReference type="AlphaFoldDB" id="A0A081PM90"/>
<evidence type="ECO:0000313" key="3">
    <source>
        <dbReference type="EMBL" id="KEQ31813.1"/>
    </source>
</evidence>
<evidence type="ECO:0000313" key="4">
    <source>
        <dbReference type="Proteomes" id="UP000028007"/>
    </source>
</evidence>
<dbReference type="eggNOG" id="ENOG502ZB8Y">
    <property type="taxonomic scope" value="Bacteria"/>
</dbReference>
<sequence length="322" mass="37283">MKKYQKLYAAGLISAETLNRVIQLQEKPVFSLHREIRMILYAGILMLSTGLGILIYQNLDSIGHQVILALITAITAGCFWYTFKNQSPYQQEKQNSTNVAADYILLFGCVSLLSLLAYLQFQYDFFGTRYGLATFIPTVILFFMAYRFDHQGVLGMAITNLALWMGVSVSPQVLFGLTRINESPLIWTYVSLALLLITAAYLSEWFRIKPHFKFIYLHFGSHILHLSMLTAWFAYSGSYNWIYLLLTIFSAALLYKNGKREQSFYLILIQLFYAYIAASILYMDSLKWIHLSSDPYLFILWFIISPVLLARHIYQLHKKLKQ</sequence>
<feature type="transmembrane region" description="Helical" evidence="1">
    <location>
        <begin position="186"/>
        <end position="202"/>
    </location>
</feature>
<dbReference type="RefSeq" id="WP_037437627.1">
    <property type="nucleotide sequence ID" value="NZ_JNFF01000001.1"/>
</dbReference>